<proteinExistence type="predicted"/>
<sequence length="46" mass="5635">MMSGSSSFVLYIRKVPRHILSYNWKITGFFQIKCKKGRKEKWNRKR</sequence>
<reference evidence="1 2" key="2">
    <citation type="submission" date="2009-03" db="EMBL/GenBank/DDBJ databases">
        <title>Draft genome sequence of Coprococcus comes (ATCC 27758).</title>
        <authorList>
            <person name="Sudarsanam P."/>
            <person name="Ley R."/>
            <person name="Guruge J."/>
            <person name="Turnbaugh P.J."/>
            <person name="Mahowald M."/>
            <person name="Liep D."/>
            <person name="Gordon J."/>
        </authorList>
    </citation>
    <scope>NUCLEOTIDE SEQUENCE [LARGE SCALE GENOMIC DNA]</scope>
    <source>
        <strain evidence="1 2">ATCC 27758</strain>
    </source>
</reference>
<dbReference type="HOGENOM" id="CLU_3182509_0_0_9"/>
<dbReference type="Proteomes" id="UP000003793">
    <property type="component" value="Unassembled WGS sequence"/>
</dbReference>
<dbReference type="AlphaFoldDB" id="C0BDS1"/>
<evidence type="ECO:0000313" key="2">
    <source>
        <dbReference type="Proteomes" id="UP000003793"/>
    </source>
</evidence>
<name>C0BDS1_9FIRM</name>
<organism evidence="1 2">
    <name type="scientific">Coprococcus comes ATCC 27758</name>
    <dbReference type="NCBI Taxonomy" id="470146"/>
    <lineage>
        <taxon>Bacteria</taxon>
        <taxon>Bacillati</taxon>
        <taxon>Bacillota</taxon>
        <taxon>Clostridia</taxon>
        <taxon>Lachnospirales</taxon>
        <taxon>Lachnospiraceae</taxon>
        <taxon>Coprococcus</taxon>
    </lineage>
</organism>
<comment type="caution">
    <text evidence="1">The sequence shown here is derived from an EMBL/GenBank/DDBJ whole genome shotgun (WGS) entry which is preliminary data.</text>
</comment>
<evidence type="ECO:0000313" key="1">
    <source>
        <dbReference type="EMBL" id="EEG88617.1"/>
    </source>
</evidence>
<protein>
    <submittedName>
        <fullName evidence="1">Uncharacterized protein</fullName>
    </submittedName>
</protein>
<reference evidence="1 2" key="1">
    <citation type="submission" date="2009-02" db="EMBL/GenBank/DDBJ databases">
        <authorList>
            <person name="Fulton L."/>
            <person name="Clifton S."/>
            <person name="Fulton B."/>
            <person name="Xu J."/>
            <person name="Minx P."/>
            <person name="Pepin K.H."/>
            <person name="Johnson M."/>
            <person name="Bhonagiri V."/>
            <person name="Nash W.E."/>
            <person name="Mardis E.R."/>
            <person name="Wilson R.K."/>
        </authorList>
    </citation>
    <scope>NUCLEOTIDE SEQUENCE [LARGE SCALE GENOMIC DNA]</scope>
    <source>
        <strain evidence="1 2">ATCC 27758</strain>
    </source>
</reference>
<dbReference type="EMBL" id="ABVR01000043">
    <property type="protein sequence ID" value="EEG88617.1"/>
    <property type="molecule type" value="Genomic_DNA"/>
</dbReference>
<gene>
    <name evidence="1" type="ORF">COPCOM_03325</name>
</gene>
<accession>C0BDS1</accession>